<evidence type="ECO:0000256" key="1">
    <source>
        <dbReference type="ARBA" id="ARBA00023125"/>
    </source>
</evidence>
<reference evidence="3 4" key="1">
    <citation type="submission" date="2015-10" db="EMBL/GenBank/DDBJ databases">
        <title>Draft genome sequence of Streptomyces longwoodensis DSM 41677, type strain for the species Streptomyces longwoodensis.</title>
        <authorList>
            <person name="Ruckert C."/>
            <person name="Winkler A."/>
            <person name="Kalinowski J."/>
            <person name="Kampfer P."/>
            <person name="Glaeser S."/>
        </authorList>
    </citation>
    <scope>NUCLEOTIDE SEQUENCE [LARGE SCALE GENOMIC DNA]</scope>
    <source>
        <strain evidence="3 4">DSM 41677</strain>
    </source>
</reference>
<comment type="caution">
    <text evidence="3">The sequence shown here is derived from an EMBL/GenBank/DDBJ whole genome shotgun (WGS) entry which is preliminary data.</text>
</comment>
<dbReference type="EMBL" id="LMWS01000031">
    <property type="protein sequence ID" value="KUN35874.1"/>
    <property type="molecule type" value="Genomic_DNA"/>
</dbReference>
<dbReference type="GO" id="GO:0003700">
    <property type="term" value="F:DNA-binding transcription factor activity"/>
    <property type="evidence" value="ECO:0007669"/>
    <property type="project" value="TreeGrafter"/>
</dbReference>
<dbReference type="SUPFAM" id="SSF51182">
    <property type="entry name" value="RmlC-like cupins"/>
    <property type="match status" value="1"/>
</dbReference>
<evidence type="ECO:0000313" key="3">
    <source>
        <dbReference type="EMBL" id="KUN35874.1"/>
    </source>
</evidence>
<dbReference type="GO" id="GO:0005829">
    <property type="term" value="C:cytosol"/>
    <property type="evidence" value="ECO:0007669"/>
    <property type="project" value="TreeGrafter"/>
</dbReference>
<dbReference type="Gene3D" id="1.10.260.40">
    <property type="entry name" value="lambda repressor-like DNA-binding domains"/>
    <property type="match status" value="1"/>
</dbReference>
<dbReference type="PANTHER" id="PTHR46797">
    <property type="entry name" value="HTH-TYPE TRANSCRIPTIONAL REGULATOR"/>
    <property type="match status" value="1"/>
</dbReference>
<feature type="domain" description="HTH cro/C1-type" evidence="2">
    <location>
        <begin position="15"/>
        <end position="69"/>
    </location>
</feature>
<dbReference type="InterPro" id="IPR001387">
    <property type="entry name" value="Cro/C1-type_HTH"/>
</dbReference>
<dbReference type="AlphaFoldDB" id="A0A117QM32"/>
<dbReference type="Pfam" id="PF07883">
    <property type="entry name" value="Cupin_2"/>
    <property type="match status" value="1"/>
</dbReference>
<dbReference type="STRING" id="68231.AQJ30_24270"/>
<dbReference type="SUPFAM" id="SSF47413">
    <property type="entry name" value="lambda repressor-like DNA-binding domains"/>
    <property type="match status" value="1"/>
</dbReference>
<dbReference type="InterPro" id="IPR011051">
    <property type="entry name" value="RmlC_Cupin_sf"/>
</dbReference>
<dbReference type="Gene3D" id="2.60.120.10">
    <property type="entry name" value="Jelly Rolls"/>
    <property type="match status" value="1"/>
</dbReference>
<name>A0A117QM32_9ACTN</name>
<dbReference type="PANTHER" id="PTHR46797:SF1">
    <property type="entry name" value="METHYLPHOSPHONATE SYNTHASE"/>
    <property type="match status" value="1"/>
</dbReference>
<accession>A0A117QM32</accession>
<dbReference type="GeneID" id="91427703"/>
<dbReference type="RefSeq" id="WP_067238024.1">
    <property type="nucleotide sequence ID" value="NZ_KQ948557.1"/>
</dbReference>
<dbReference type="PROSITE" id="PS50943">
    <property type="entry name" value="HTH_CROC1"/>
    <property type="match status" value="1"/>
</dbReference>
<gene>
    <name evidence="3" type="ORF">AQJ30_24270</name>
</gene>
<dbReference type="InterPro" id="IPR013096">
    <property type="entry name" value="Cupin_2"/>
</dbReference>
<dbReference type="Pfam" id="PF01381">
    <property type="entry name" value="HTH_3"/>
    <property type="match status" value="1"/>
</dbReference>
<keyword evidence="4" id="KW-1185">Reference proteome</keyword>
<keyword evidence="1" id="KW-0238">DNA-binding</keyword>
<dbReference type="GO" id="GO:0003677">
    <property type="term" value="F:DNA binding"/>
    <property type="evidence" value="ECO:0007669"/>
    <property type="project" value="UniProtKB-KW"/>
</dbReference>
<protein>
    <submittedName>
        <fullName evidence="3">Transcriptional regulator</fullName>
    </submittedName>
</protein>
<organism evidence="3 4">
    <name type="scientific">Streptomyces longwoodensis</name>
    <dbReference type="NCBI Taxonomy" id="68231"/>
    <lineage>
        <taxon>Bacteria</taxon>
        <taxon>Bacillati</taxon>
        <taxon>Actinomycetota</taxon>
        <taxon>Actinomycetes</taxon>
        <taxon>Kitasatosporales</taxon>
        <taxon>Streptomycetaceae</taxon>
        <taxon>Streptomyces</taxon>
    </lineage>
</organism>
<dbReference type="InterPro" id="IPR050807">
    <property type="entry name" value="TransReg_Diox_bact_type"/>
</dbReference>
<evidence type="ECO:0000259" key="2">
    <source>
        <dbReference type="PROSITE" id="PS50943"/>
    </source>
</evidence>
<dbReference type="InterPro" id="IPR014710">
    <property type="entry name" value="RmlC-like_jellyroll"/>
</dbReference>
<proteinExistence type="predicted"/>
<dbReference type="CDD" id="cd02209">
    <property type="entry name" value="cupin_XRE_C"/>
    <property type="match status" value="1"/>
</dbReference>
<dbReference type="InterPro" id="IPR010982">
    <property type="entry name" value="Lambda_DNA-bd_dom_sf"/>
</dbReference>
<dbReference type="SMART" id="SM00530">
    <property type="entry name" value="HTH_XRE"/>
    <property type="match status" value="1"/>
</dbReference>
<sequence>MSGSDQLAQCLARNVKHWRTERNLTIDALAARARVSRGMIIQIEQARTNPSIGTVVKLSEALGVSLTTLLNNAQRPLVRIVPSEQAVQLWQTTVGSYSRLLAGVQAPGLLEMWSWRLMPGDSSPSGLQPAGATSLIHVISGDLTLTVDGTLFQVAAGASAFLAANTPHTYSNDGDAPTSLVMAISVHE</sequence>
<dbReference type="Proteomes" id="UP000053271">
    <property type="component" value="Unassembled WGS sequence"/>
</dbReference>
<evidence type="ECO:0000313" key="4">
    <source>
        <dbReference type="Proteomes" id="UP000053271"/>
    </source>
</evidence>
<dbReference type="CDD" id="cd00093">
    <property type="entry name" value="HTH_XRE"/>
    <property type="match status" value="1"/>
</dbReference>